<dbReference type="AlphaFoldDB" id="A0A7D4A590"/>
<reference evidence="1 2" key="1">
    <citation type="submission" date="2020-05" db="EMBL/GenBank/DDBJ databases">
        <title>Actinomadura verrucosospora NRRL-B18236 (PFL_A860) Genome sequencing and assembly.</title>
        <authorList>
            <person name="Samborskyy M."/>
        </authorList>
    </citation>
    <scope>NUCLEOTIDE SEQUENCE [LARGE SCALE GENOMIC DNA]</scope>
    <source>
        <strain evidence="1 2">NRRL:B18236</strain>
    </source>
</reference>
<keyword evidence="2" id="KW-1185">Reference proteome</keyword>
<accession>A0A7D4A590</accession>
<protein>
    <recommendedName>
        <fullName evidence="3">WD40 repeat domain-containing protein</fullName>
    </recommendedName>
</protein>
<dbReference type="Proteomes" id="UP000501240">
    <property type="component" value="Chromosome"/>
</dbReference>
<organism evidence="1 2">
    <name type="scientific">Actinomadura verrucosospora</name>
    <dbReference type="NCBI Taxonomy" id="46165"/>
    <lineage>
        <taxon>Bacteria</taxon>
        <taxon>Bacillati</taxon>
        <taxon>Actinomycetota</taxon>
        <taxon>Actinomycetes</taxon>
        <taxon>Streptosporangiales</taxon>
        <taxon>Thermomonosporaceae</taxon>
        <taxon>Actinomadura</taxon>
    </lineage>
</organism>
<proteinExistence type="predicted"/>
<evidence type="ECO:0008006" key="3">
    <source>
        <dbReference type="Google" id="ProtNLM"/>
    </source>
</evidence>
<dbReference type="SUPFAM" id="SSF50969">
    <property type="entry name" value="YVTN repeat-like/Quinoprotein amine dehydrogenase"/>
    <property type="match status" value="1"/>
</dbReference>
<dbReference type="InterPro" id="IPR011042">
    <property type="entry name" value="6-blade_b-propeller_TolB-like"/>
</dbReference>
<dbReference type="Gene3D" id="2.120.10.30">
    <property type="entry name" value="TolB, C-terminal domain"/>
    <property type="match status" value="1"/>
</dbReference>
<dbReference type="InterPro" id="IPR011044">
    <property type="entry name" value="Quino_amine_DH_bsu"/>
</dbReference>
<evidence type="ECO:0000313" key="1">
    <source>
        <dbReference type="EMBL" id="QKG22885.1"/>
    </source>
</evidence>
<gene>
    <name evidence="1" type="ORF">ACTIVE_4526</name>
</gene>
<dbReference type="EMBL" id="CP053892">
    <property type="protein sequence ID" value="QKG22885.1"/>
    <property type="molecule type" value="Genomic_DNA"/>
</dbReference>
<evidence type="ECO:0000313" key="2">
    <source>
        <dbReference type="Proteomes" id="UP000501240"/>
    </source>
</evidence>
<name>A0A7D4A590_ACTVE</name>
<sequence>MDGGNDEGGSGIRFREVWRTAVPVSVAAAAALFAGGSVDLVHRHQRAAHKEHDAEAAAAKSAPPAPRAVVGVTRAGSALTVHDARSGAAVGLPVAAPEGRRFQRVAGSGDSYVVASYGAGKVTFERLKLAADGRPESLTEIPGAAVPGVSTAWSDLAVAPDGDRIAYVTYKGTRGRIDVVSARTGARKTWTTRFPARVSSLSWAGDTLAFVWNPVRRVAGRYTAVRHEFRLLDTRGASGDLKVSKAVTALPKGTTSAVVTRDGKTVVAGVVERSVGSVQAYSAQTGRPTKVVWRQRLNGSITGLDTGKEGKLLISGSDGRLYAEGAGTITAADLADAAW</sequence>